<dbReference type="AlphaFoldDB" id="A0A9W6T1G2"/>
<proteinExistence type="predicted"/>
<comment type="caution">
    <text evidence="3">The sequence shown here is derived from an EMBL/GenBank/DDBJ whole genome shotgun (WGS) entry which is preliminary data.</text>
</comment>
<feature type="coiled-coil region" evidence="1">
    <location>
        <begin position="282"/>
        <end position="330"/>
    </location>
</feature>
<reference evidence="3" key="1">
    <citation type="submission" date="2023-04" db="EMBL/GenBank/DDBJ databases">
        <title>Candida boidinii NBRC 10035.</title>
        <authorList>
            <person name="Ichikawa N."/>
            <person name="Sato H."/>
            <person name="Tonouchi N."/>
        </authorList>
    </citation>
    <scope>NUCLEOTIDE SEQUENCE</scope>
    <source>
        <strain evidence="3">NBRC 10035</strain>
    </source>
</reference>
<name>A0A9W6T1G2_CANBO</name>
<sequence>MPPKRRTRRSNNDNNSTVIADTTNIDKSLEIIEPKQLKVKKLVVNKRKKKLINDSNKENIDSITNTTTTSNIENDKLFNQDSEIQLKKRKILLQQTEILKPDSTNTQDEVETVEQEQEQQQEQEEQEQEHERQQEPVQESALFKEINPLLSPTRQQDQTKLDEFEVSNSTTTNLKLNSPEKSFNFTTSLKYKNNDLKQIINTDKLLESPDKTINPSRMSSPLRKTESTFLPSDSTINQLFQKKDLKNLTSILTELTNTKSERMLIEFKKTAEKRFNTSDKLISNLTKEITYLKTQLSNQKREKSNESVEINKLKSENESLLEKIESLNSNNEKIYHLN</sequence>
<accession>A0A9W6T1G2</accession>
<dbReference type="EMBL" id="BSXN01001089">
    <property type="protein sequence ID" value="GME71528.1"/>
    <property type="molecule type" value="Genomic_DNA"/>
</dbReference>
<gene>
    <name evidence="3" type="ORF">Cboi02_000324600</name>
</gene>
<evidence type="ECO:0000256" key="2">
    <source>
        <dbReference type="SAM" id="MobiDB-lite"/>
    </source>
</evidence>
<keyword evidence="1" id="KW-0175">Coiled coil</keyword>
<protein>
    <submittedName>
        <fullName evidence="3">Unnamed protein product</fullName>
    </submittedName>
</protein>
<organism evidence="3 4">
    <name type="scientific">Candida boidinii</name>
    <name type="common">Yeast</name>
    <dbReference type="NCBI Taxonomy" id="5477"/>
    <lineage>
        <taxon>Eukaryota</taxon>
        <taxon>Fungi</taxon>
        <taxon>Dikarya</taxon>
        <taxon>Ascomycota</taxon>
        <taxon>Saccharomycotina</taxon>
        <taxon>Pichiomycetes</taxon>
        <taxon>Pichiales</taxon>
        <taxon>Pichiaceae</taxon>
        <taxon>Ogataea</taxon>
        <taxon>Ogataea/Candida clade</taxon>
    </lineage>
</organism>
<feature type="compositionally biased region" description="Acidic residues" evidence="2">
    <location>
        <begin position="108"/>
        <end position="128"/>
    </location>
</feature>
<feature type="region of interest" description="Disordered" evidence="2">
    <location>
        <begin position="99"/>
        <end position="137"/>
    </location>
</feature>
<evidence type="ECO:0000313" key="4">
    <source>
        <dbReference type="Proteomes" id="UP001165120"/>
    </source>
</evidence>
<keyword evidence="4" id="KW-1185">Reference proteome</keyword>
<evidence type="ECO:0000313" key="3">
    <source>
        <dbReference type="EMBL" id="GME71528.1"/>
    </source>
</evidence>
<feature type="region of interest" description="Disordered" evidence="2">
    <location>
        <begin position="208"/>
        <end position="228"/>
    </location>
</feature>
<evidence type="ECO:0000256" key="1">
    <source>
        <dbReference type="SAM" id="Coils"/>
    </source>
</evidence>
<dbReference type="Proteomes" id="UP001165120">
    <property type="component" value="Unassembled WGS sequence"/>
</dbReference>